<comment type="caution">
    <text evidence="2">The sequence shown here is derived from an EMBL/GenBank/DDBJ whole genome shotgun (WGS) entry which is preliminary data.</text>
</comment>
<gene>
    <name evidence="2" type="ORF">JOC54_003113</name>
</gene>
<dbReference type="InterPro" id="IPR024775">
    <property type="entry name" value="DinB-like"/>
</dbReference>
<dbReference type="RefSeq" id="WP_204467083.1">
    <property type="nucleotide sequence ID" value="NZ_JAFBCV010000010.1"/>
</dbReference>
<organism evidence="2 3">
    <name type="scientific">Shouchella xiaoxiensis</name>
    <dbReference type="NCBI Taxonomy" id="766895"/>
    <lineage>
        <taxon>Bacteria</taxon>
        <taxon>Bacillati</taxon>
        <taxon>Bacillota</taxon>
        <taxon>Bacilli</taxon>
        <taxon>Bacillales</taxon>
        <taxon>Bacillaceae</taxon>
        <taxon>Shouchella</taxon>
    </lineage>
</organism>
<evidence type="ECO:0000313" key="3">
    <source>
        <dbReference type="Proteomes" id="UP001179280"/>
    </source>
</evidence>
<feature type="domain" description="DinB-like" evidence="1">
    <location>
        <begin position="24"/>
        <end position="126"/>
    </location>
</feature>
<protein>
    <submittedName>
        <fullName evidence="2">Damage-inducible protein DinB</fullName>
    </submittedName>
</protein>
<keyword evidence="3" id="KW-1185">Reference proteome</keyword>
<accession>A0ABS2SWG1</accession>
<dbReference type="Proteomes" id="UP001179280">
    <property type="component" value="Unassembled WGS sequence"/>
</dbReference>
<proteinExistence type="predicted"/>
<dbReference type="EMBL" id="JAFBCV010000010">
    <property type="protein sequence ID" value="MBM7839833.1"/>
    <property type="molecule type" value="Genomic_DNA"/>
</dbReference>
<reference evidence="2" key="1">
    <citation type="submission" date="2021-01" db="EMBL/GenBank/DDBJ databases">
        <title>Genomic Encyclopedia of Type Strains, Phase IV (KMG-IV): sequencing the most valuable type-strain genomes for metagenomic binning, comparative biology and taxonomic classification.</title>
        <authorList>
            <person name="Goeker M."/>
        </authorList>
    </citation>
    <scope>NUCLEOTIDE SEQUENCE</scope>
    <source>
        <strain evidence="2">DSM 21943</strain>
    </source>
</reference>
<dbReference type="Gene3D" id="1.20.120.450">
    <property type="entry name" value="dinb family like domain"/>
    <property type="match status" value="1"/>
</dbReference>
<dbReference type="Pfam" id="PF12867">
    <property type="entry name" value="DinB_2"/>
    <property type="match status" value="1"/>
</dbReference>
<dbReference type="SUPFAM" id="SSF109854">
    <property type="entry name" value="DinB/YfiT-like putative metalloenzymes"/>
    <property type="match status" value="1"/>
</dbReference>
<evidence type="ECO:0000313" key="2">
    <source>
        <dbReference type="EMBL" id="MBM7839833.1"/>
    </source>
</evidence>
<name>A0ABS2SWG1_9BACI</name>
<sequence>MNAKDVILTQLGAVHDQSGWFVSLKAALSDISEEEATRQTKDDSNSIEGIVHHLIYYNERYLHRVTGVSNKDYNIDSIAETFANLENRSWSEAVQKLDQLMNKWKQIVAEFDSDTFEKYVPDLTHLTIHNAYHIGQMVEIRKQQGSWDARFGIR</sequence>
<evidence type="ECO:0000259" key="1">
    <source>
        <dbReference type="Pfam" id="PF12867"/>
    </source>
</evidence>
<dbReference type="InterPro" id="IPR034660">
    <property type="entry name" value="DinB/YfiT-like"/>
</dbReference>